<evidence type="ECO:0000313" key="4">
    <source>
        <dbReference type="Proteomes" id="UP000230233"/>
    </source>
</evidence>
<accession>A0A2G5T0B5</accession>
<name>A0A2G5T0B5_9PELO</name>
<keyword evidence="1" id="KW-0732">Signal</keyword>
<feature type="domain" description="Receptor L-domain" evidence="2">
    <location>
        <begin position="42"/>
        <end position="139"/>
    </location>
</feature>
<dbReference type="InterPro" id="IPR036941">
    <property type="entry name" value="Rcpt_L-dom_sf"/>
</dbReference>
<reference evidence="4" key="1">
    <citation type="submission" date="2017-10" db="EMBL/GenBank/DDBJ databases">
        <title>Rapid genome shrinkage in a self-fertile nematode reveals novel sperm competition proteins.</title>
        <authorList>
            <person name="Yin D."/>
            <person name="Schwarz E.M."/>
            <person name="Thomas C.G."/>
            <person name="Felde R.L."/>
            <person name="Korf I.F."/>
            <person name="Cutter A.D."/>
            <person name="Schartner C.M."/>
            <person name="Ralston E.J."/>
            <person name="Meyer B.J."/>
            <person name="Haag E.S."/>
        </authorList>
    </citation>
    <scope>NUCLEOTIDE SEQUENCE [LARGE SCALE GENOMIC DNA]</scope>
    <source>
        <strain evidence="4">JU1422</strain>
    </source>
</reference>
<dbReference type="PANTHER" id="PTHR21662:SF18">
    <property type="entry name" value="RECEPTOR L-DOMAIN DOMAIN-CONTAINING PROTEIN"/>
    <property type="match status" value="1"/>
</dbReference>
<dbReference type="AlphaFoldDB" id="A0A2G5T0B5"/>
<dbReference type="Pfam" id="PF01030">
    <property type="entry name" value="Recep_L_domain"/>
    <property type="match status" value="2"/>
</dbReference>
<feature type="chain" id="PRO_5013868972" description="Receptor L-domain domain-containing protein" evidence="1">
    <location>
        <begin position="24"/>
        <end position="329"/>
    </location>
</feature>
<dbReference type="SUPFAM" id="SSF52058">
    <property type="entry name" value="L domain-like"/>
    <property type="match status" value="2"/>
</dbReference>
<feature type="domain" description="Receptor L-domain" evidence="2">
    <location>
        <begin position="182"/>
        <end position="268"/>
    </location>
</feature>
<dbReference type="Gene3D" id="3.80.20.20">
    <property type="entry name" value="Receptor L-domain"/>
    <property type="match status" value="2"/>
</dbReference>
<evidence type="ECO:0000256" key="1">
    <source>
        <dbReference type="SAM" id="SignalP"/>
    </source>
</evidence>
<protein>
    <recommendedName>
        <fullName evidence="2">Receptor L-domain domain-containing protein</fullName>
    </recommendedName>
</protein>
<feature type="signal peptide" evidence="1">
    <location>
        <begin position="1"/>
        <end position="23"/>
    </location>
</feature>
<dbReference type="Proteomes" id="UP000230233">
    <property type="component" value="Chromosome X"/>
</dbReference>
<keyword evidence="4" id="KW-1185">Reference proteome</keyword>
<sequence>MHRKWNMFIAIVVFSTIWGCSIAGKPAKECVFNGTVTGLEDNCTRITGNLVFGGSDPIATLYSKLAYVEEVNGCVQVSGTTYPRLDFFARLRTVVCTNISFPVDFMVANNSALERLGMPYLRVTRLGLTFNPKLCITTEEGGRYTNVQRGQNDSFVLCQGRAGALKECNSTMNGINGGLTDGCELITGHLYIEGTNNANITDKLQYVKEVYGRVYIRSTNLNTLSMPLLEKVYAADPMATATLEPTFSVSGNTNFTKLQVPKVNFMAKSDQAFLTSDASYVMDQDLCNQLSPYGQVVSNGTVCVAKNTPRHNQWSSIILALGISMVIFM</sequence>
<dbReference type="STRING" id="1611254.A0A2G5T0B5"/>
<dbReference type="PANTHER" id="PTHR21662">
    <property type="entry name" value="RECEPTOR PROTEIN-TYROSINE KINASE"/>
    <property type="match status" value="1"/>
</dbReference>
<comment type="caution">
    <text evidence="3">The sequence shown here is derived from an EMBL/GenBank/DDBJ whole genome shotgun (WGS) entry which is preliminary data.</text>
</comment>
<gene>
    <name evidence="3" type="primary">Cni-irld-2</name>
    <name evidence="3" type="synonym">Cnig_chr_X.g25711</name>
    <name evidence="3" type="ORF">B9Z55_025711</name>
</gene>
<dbReference type="OrthoDB" id="5774358at2759"/>
<proteinExistence type="predicted"/>
<organism evidence="3 4">
    <name type="scientific">Caenorhabditis nigoni</name>
    <dbReference type="NCBI Taxonomy" id="1611254"/>
    <lineage>
        <taxon>Eukaryota</taxon>
        <taxon>Metazoa</taxon>
        <taxon>Ecdysozoa</taxon>
        <taxon>Nematoda</taxon>
        <taxon>Chromadorea</taxon>
        <taxon>Rhabditida</taxon>
        <taxon>Rhabditina</taxon>
        <taxon>Rhabditomorpha</taxon>
        <taxon>Rhabditoidea</taxon>
        <taxon>Rhabditidae</taxon>
        <taxon>Peloderinae</taxon>
        <taxon>Caenorhabditis</taxon>
    </lineage>
</organism>
<dbReference type="EMBL" id="PDUG01000006">
    <property type="protein sequence ID" value="PIC20551.1"/>
    <property type="molecule type" value="Genomic_DNA"/>
</dbReference>
<evidence type="ECO:0000259" key="2">
    <source>
        <dbReference type="Pfam" id="PF01030"/>
    </source>
</evidence>
<evidence type="ECO:0000313" key="3">
    <source>
        <dbReference type="EMBL" id="PIC20551.1"/>
    </source>
</evidence>
<dbReference type="InterPro" id="IPR053079">
    <property type="entry name" value="SPS2_domain"/>
</dbReference>
<dbReference type="InterPro" id="IPR000494">
    <property type="entry name" value="Rcpt_L-dom"/>
</dbReference>